<dbReference type="PROSITE" id="PS50975">
    <property type="entry name" value="ATP_GRASP"/>
    <property type="match status" value="1"/>
</dbReference>
<evidence type="ECO:0000256" key="1">
    <source>
        <dbReference type="PROSITE-ProRule" id="PRU00409"/>
    </source>
</evidence>
<feature type="domain" description="ATP-grasp" evidence="2">
    <location>
        <begin position="246"/>
        <end position="294"/>
    </location>
</feature>
<dbReference type="EMBL" id="MZMT01000062">
    <property type="protein sequence ID" value="PIO41432.1"/>
    <property type="molecule type" value="Genomic_DNA"/>
</dbReference>
<dbReference type="AlphaFoldDB" id="A0A2N9VPL4"/>
<dbReference type="Pfam" id="PF02655">
    <property type="entry name" value="ATP-grasp_3"/>
    <property type="match status" value="1"/>
</dbReference>
<dbReference type="GO" id="GO:0046872">
    <property type="term" value="F:metal ion binding"/>
    <property type="evidence" value="ECO:0007669"/>
    <property type="project" value="InterPro"/>
</dbReference>
<gene>
    <name evidence="3" type="ORF">B5P45_29050</name>
</gene>
<evidence type="ECO:0000259" key="2">
    <source>
        <dbReference type="PROSITE" id="PS50975"/>
    </source>
</evidence>
<dbReference type="InterPro" id="IPR016677">
    <property type="entry name" value="UCP016817_carboligase"/>
</dbReference>
<dbReference type="GO" id="GO:0005524">
    <property type="term" value="F:ATP binding"/>
    <property type="evidence" value="ECO:0007669"/>
    <property type="project" value="UniProtKB-UniRule"/>
</dbReference>
<dbReference type="Proteomes" id="UP000232163">
    <property type="component" value="Unassembled WGS sequence"/>
</dbReference>
<accession>A0A2N9VPL4</accession>
<protein>
    <recommendedName>
        <fullName evidence="2">ATP-grasp domain-containing protein</fullName>
    </recommendedName>
</protein>
<sequence length="379" mass="40758">MHSPLLATLPNNAAILIAAISGRSLAAAARRGGFRPLVADLFNDADTLALADRAVKLSGSLQAGIDEDRIVETLSELAGGDEPVAVVFGSGFERKPEMIDAISKEFSVSGNSAKTIRLVKDPVSLSRLCSELKIPHPDIRFDIPENPQEWLTKLTGGAGGSHVKPANGDASGPERYFQRFISGKNLSALFLADRHKAHIVGFSRQWSSRSKNTPFRYGGAVRLQRYDGQKAAWIEDRLTALTRRTGLAGLCSADFIEDDCGLHLIEINPRPGATLDIFDSEETPLIREHLRAAMGCNLSIPAYRGSAASAIAYTAKAISAFPQVAWPAMTADHQLSGTALRAGDPVCTVFATANSAAAAMKAVKSRVKELAVHWREDFR</sequence>
<dbReference type="SUPFAM" id="SSF56059">
    <property type="entry name" value="Glutathione synthetase ATP-binding domain-like"/>
    <property type="match status" value="1"/>
</dbReference>
<name>A0A2N9VPL4_9HYPH</name>
<dbReference type="InterPro" id="IPR003806">
    <property type="entry name" value="ATP-grasp_PylC-type"/>
</dbReference>
<dbReference type="OrthoDB" id="1804072at2"/>
<dbReference type="InterPro" id="IPR011761">
    <property type="entry name" value="ATP-grasp"/>
</dbReference>
<reference evidence="4" key="1">
    <citation type="journal article" date="2017" name="Int J Environ Stud">
        <title>Does the Miocene-Pliocene relict legume Oxytropis triphylla form nitrogen-fixing nodules with a combination of bacterial strains?</title>
        <authorList>
            <person name="Safronova V."/>
            <person name="Belimov A."/>
            <person name="Sazanova A."/>
            <person name="Kuznetsova I."/>
            <person name="Popova J."/>
            <person name="Andronov E."/>
            <person name="Verkhozina A."/>
            <person name="Tikhonovich I."/>
        </authorList>
    </citation>
    <scope>NUCLEOTIDE SEQUENCE [LARGE SCALE GENOMIC DNA]</scope>
    <source>
        <strain evidence="4">Tri-38</strain>
    </source>
</reference>
<keyword evidence="1" id="KW-0547">Nucleotide-binding</keyword>
<organism evidence="3 4">
    <name type="scientific">Phyllobacterium zundukense</name>
    <dbReference type="NCBI Taxonomy" id="1867719"/>
    <lineage>
        <taxon>Bacteria</taxon>
        <taxon>Pseudomonadati</taxon>
        <taxon>Pseudomonadota</taxon>
        <taxon>Alphaproteobacteria</taxon>
        <taxon>Hyphomicrobiales</taxon>
        <taxon>Phyllobacteriaceae</taxon>
        <taxon>Phyllobacterium</taxon>
    </lineage>
</organism>
<keyword evidence="1" id="KW-0067">ATP-binding</keyword>
<dbReference type="KEGG" id="pht:BLM14_23785"/>
<comment type="caution">
    <text evidence="3">The sequence shown here is derived from an EMBL/GenBank/DDBJ whole genome shotgun (WGS) entry which is preliminary data.</text>
</comment>
<keyword evidence="4" id="KW-1185">Reference proteome</keyword>
<proteinExistence type="predicted"/>
<evidence type="ECO:0000313" key="4">
    <source>
        <dbReference type="Proteomes" id="UP000232163"/>
    </source>
</evidence>
<dbReference type="RefSeq" id="WP_100002460.1">
    <property type="nucleotide sequence ID" value="NZ_CP017942.1"/>
</dbReference>
<evidence type="ECO:0000313" key="3">
    <source>
        <dbReference type="EMBL" id="PIO41432.1"/>
    </source>
</evidence>
<dbReference type="Gene3D" id="3.30.470.20">
    <property type="entry name" value="ATP-grasp fold, B domain"/>
    <property type="match status" value="1"/>
</dbReference>
<dbReference type="PIRSF" id="PIRSF016817">
    <property type="entry name" value="UCP016817_carboligase"/>
    <property type="match status" value="1"/>
</dbReference>